<dbReference type="PANTHER" id="PTHR42789:SF1">
    <property type="entry name" value="D-ISOMER SPECIFIC 2-HYDROXYACID DEHYDROGENASE FAMILY PROTEIN (AFU_ORTHOLOGUE AFUA_6G10090)"/>
    <property type="match status" value="1"/>
</dbReference>
<sequence length="315" mass="34186">MRIVIMEPLGISKDAFKALAMLLRADGHEIVAYPNRAATAEALIERVCDADVVILANQPLRRDVLSHCSALKMVDVAFTGVDHVDVEYLRERKIPICNAAGYSTAAVAELTMGLAIDLFRTISLSDRTLRQGSGVFAMGRELSGKTFGIIGTGAIGLHVARLAKAFGCHLIGFSRTEKEEAKALGVCYVDLDTLMCEADLISLHVPMTKATAHLIGESEIQLMKPDAVLINTARGPLVDYQALADALSTHRIAGAGIDVFETEPPLPVDHPLLKAPNCILTPHMAYATKEALYQRAVIVFDNVRYWLEGNPQNLI</sequence>
<dbReference type="RefSeq" id="WP_006597927.1">
    <property type="nucleotide sequence ID" value="NZ_GL622359.1"/>
</dbReference>
<gene>
    <name evidence="7" type="primary">pdxB</name>
    <name evidence="7" type="ORF">HMP0721_0508</name>
</gene>
<evidence type="ECO:0000259" key="5">
    <source>
        <dbReference type="Pfam" id="PF00389"/>
    </source>
</evidence>
<dbReference type="SUPFAM" id="SSF51735">
    <property type="entry name" value="NAD(P)-binding Rossmann-fold domains"/>
    <property type="match status" value="1"/>
</dbReference>
<dbReference type="PANTHER" id="PTHR42789">
    <property type="entry name" value="D-ISOMER SPECIFIC 2-HYDROXYACID DEHYDROGENASE FAMILY PROTEIN (AFU_ORTHOLOGUE AFUA_6G10090)"/>
    <property type="match status" value="1"/>
</dbReference>
<comment type="caution">
    <text evidence="7">The sequence shown here is derived from an EMBL/GenBank/DDBJ whole genome shotgun (WGS) entry which is preliminary data.</text>
</comment>
<keyword evidence="8" id="KW-1185">Reference proteome</keyword>
<dbReference type="eggNOG" id="COG1052">
    <property type="taxonomic scope" value="Bacteria"/>
</dbReference>
<dbReference type="Proteomes" id="UP000004754">
    <property type="component" value="Unassembled WGS sequence"/>
</dbReference>
<dbReference type="AlphaFoldDB" id="E6MER5"/>
<dbReference type="OrthoDB" id="9805416at2"/>
<proteinExistence type="inferred from homology"/>
<reference evidence="7 8" key="1">
    <citation type="submission" date="2010-12" db="EMBL/GenBank/DDBJ databases">
        <authorList>
            <person name="Muzny D."/>
            <person name="Qin X."/>
            <person name="Deng J."/>
            <person name="Jiang H."/>
            <person name="Liu Y."/>
            <person name="Qu J."/>
            <person name="Song X.-Z."/>
            <person name="Zhang L."/>
            <person name="Thornton R."/>
            <person name="Coyle M."/>
            <person name="Francisco L."/>
            <person name="Jackson L."/>
            <person name="Javaid M."/>
            <person name="Korchina V."/>
            <person name="Kovar C."/>
            <person name="Mata R."/>
            <person name="Mathew T."/>
            <person name="Ngo R."/>
            <person name="Nguyen L."/>
            <person name="Nguyen N."/>
            <person name="Okwuonu G."/>
            <person name="Ongeri F."/>
            <person name="Pham C."/>
            <person name="Simmons D."/>
            <person name="Wilczek-Boney K."/>
            <person name="Hale W."/>
            <person name="Jakkamsetti A."/>
            <person name="Pham P."/>
            <person name="Ruth R."/>
            <person name="San Lucas F."/>
            <person name="Warren J."/>
            <person name="Zhang J."/>
            <person name="Zhao Z."/>
            <person name="Zhou C."/>
            <person name="Zhu D."/>
            <person name="Lee S."/>
            <person name="Bess C."/>
            <person name="Blankenburg K."/>
            <person name="Forbes L."/>
            <person name="Fu Q."/>
            <person name="Gubbala S."/>
            <person name="Hirani K."/>
            <person name="Jayaseelan J.C."/>
            <person name="Lara F."/>
            <person name="Munidasa M."/>
            <person name="Palculict T."/>
            <person name="Patil S."/>
            <person name="Pu L.-L."/>
            <person name="Saada N."/>
            <person name="Tang L."/>
            <person name="Weissenberger G."/>
            <person name="Zhu Y."/>
            <person name="Hemphill L."/>
            <person name="Shang Y."/>
            <person name="Youmans B."/>
            <person name="Ayvaz T."/>
            <person name="Ross M."/>
            <person name="Santibanez J."/>
            <person name="Aqrawi P."/>
            <person name="Gross S."/>
            <person name="Joshi V."/>
            <person name="Fowler G."/>
            <person name="Nazareth L."/>
            <person name="Reid J."/>
            <person name="Worley K."/>
            <person name="Petrosino J."/>
            <person name="Highlander S."/>
            <person name="Gibbs R."/>
        </authorList>
    </citation>
    <scope>NUCLEOTIDE SEQUENCE [LARGE SCALE GENOMIC DNA]</scope>
    <source>
        <strain evidence="7 8">ATCC 23263</strain>
    </source>
</reference>
<keyword evidence="3" id="KW-0520">NAD</keyword>
<dbReference type="HOGENOM" id="CLU_019796_1_3_9"/>
<dbReference type="PROSITE" id="PS00671">
    <property type="entry name" value="D_2_HYDROXYACID_DH_3"/>
    <property type="match status" value="1"/>
</dbReference>
<name>E6MER5_9FIRM</name>
<dbReference type="GO" id="GO:0051287">
    <property type="term" value="F:NAD binding"/>
    <property type="evidence" value="ECO:0007669"/>
    <property type="project" value="InterPro"/>
</dbReference>
<dbReference type="InterPro" id="IPR050857">
    <property type="entry name" value="D-2-hydroxyacid_DH"/>
</dbReference>
<comment type="similarity">
    <text evidence="1 4">Belongs to the D-isomer specific 2-hydroxyacid dehydrogenase family.</text>
</comment>
<feature type="domain" description="D-isomer specific 2-hydroxyacid dehydrogenase catalytic" evidence="5">
    <location>
        <begin position="22"/>
        <end position="312"/>
    </location>
</feature>
<evidence type="ECO:0000259" key="6">
    <source>
        <dbReference type="Pfam" id="PF02826"/>
    </source>
</evidence>
<feature type="domain" description="D-isomer specific 2-hydroxyacid dehydrogenase NAD-binding" evidence="6">
    <location>
        <begin position="112"/>
        <end position="285"/>
    </location>
</feature>
<evidence type="ECO:0000256" key="2">
    <source>
        <dbReference type="ARBA" id="ARBA00023002"/>
    </source>
</evidence>
<protein>
    <submittedName>
        <fullName evidence="7">4-phosphoerythronate dehydrogenase</fullName>
        <ecNumber evidence="7">1.1.1.290</ecNumber>
    </submittedName>
</protein>
<dbReference type="InterPro" id="IPR029753">
    <property type="entry name" value="D-isomer_DH_CS"/>
</dbReference>
<dbReference type="Pfam" id="PF00389">
    <property type="entry name" value="2-Hacid_dh"/>
    <property type="match status" value="1"/>
</dbReference>
<dbReference type="InterPro" id="IPR006139">
    <property type="entry name" value="D-isomer_2_OHA_DH_cat_dom"/>
</dbReference>
<dbReference type="InterPro" id="IPR006140">
    <property type="entry name" value="D-isomer_DH_NAD-bd"/>
</dbReference>
<dbReference type="InterPro" id="IPR036291">
    <property type="entry name" value="NAD(P)-bd_dom_sf"/>
</dbReference>
<dbReference type="FunFam" id="3.40.50.720:FF:000203">
    <property type="entry name" value="D-3-phosphoglycerate dehydrogenase (SerA)"/>
    <property type="match status" value="1"/>
</dbReference>
<dbReference type="EC" id="1.1.1.290" evidence="7"/>
<dbReference type="GO" id="GO:0033711">
    <property type="term" value="F:4-phosphoerythronate dehydrogenase activity"/>
    <property type="evidence" value="ECO:0007669"/>
    <property type="project" value="UniProtKB-EC"/>
</dbReference>
<dbReference type="SUPFAM" id="SSF52283">
    <property type="entry name" value="Formate/glycerate dehydrogenase catalytic domain-like"/>
    <property type="match status" value="1"/>
</dbReference>
<accession>E6MER5</accession>
<evidence type="ECO:0000256" key="3">
    <source>
        <dbReference type="ARBA" id="ARBA00023027"/>
    </source>
</evidence>
<dbReference type="STRING" id="887929.HMP0721_0508"/>
<dbReference type="Pfam" id="PF02826">
    <property type="entry name" value="2-Hacid_dh_C"/>
    <property type="match status" value="1"/>
</dbReference>
<keyword evidence="2 4" id="KW-0560">Oxidoreductase</keyword>
<evidence type="ECO:0000256" key="1">
    <source>
        <dbReference type="ARBA" id="ARBA00005854"/>
    </source>
</evidence>
<evidence type="ECO:0000313" key="8">
    <source>
        <dbReference type="Proteomes" id="UP000004754"/>
    </source>
</evidence>
<evidence type="ECO:0000313" key="7">
    <source>
        <dbReference type="EMBL" id="EFV02413.1"/>
    </source>
</evidence>
<evidence type="ECO:0000256" key="4">
    <source>
        <dbReference type="RuleBase" id="RU003719"/>
    </source>
</evidence>
<dbReference type="EMBL" id="AEQN01000008">
    <property type="protein sequence ID" value="EFV02413.1"/>
    <property type="molecule type" value="Genomic_DNA"/>
</dbReference>
<organism evidence="7 8">
    <name type="scientific">Pseudoramibacter alactolyticus ATCC 23263</name>
    <dbReference type="NCBI Taxonomy" id="887929"/>
    <lineage>
        <taxon>Bacteria</taxon>
        <taxon>Bacillati</taxon>
        <taxon>Bacillota</taxon>
        <taxon>Clostridia</taxon>
        <taxon>Eubacteriales</taxon>
        <taxon>Eubacteriaceae</taxon>
        <taxon>Pseudoramibacter</taxon>
    </lineage>
</organism>
<dbReference type="Gene3D" id="3.40.50.720">
    <property type="entry name" value="NAD(P)-binding Rossmann-like Domain"/>
    <property type="match status" value="2"/>
</dbReference>